<proteinExistence type="predicted"/>
<keyword evidence="2" id="KW-1185">Reference proteome</keyword>
<accession>A0ACC0P0H4</accession>
<dbReference type="Proteomes" id="UP001062846">
    <property type="component" value="Chromosome 4"/>
</dbReference>
<evidence type="ECO:0000313" key="2">
    <source>
        <dbReference type="Proteomes" id="UP001062846"/>
    </source>
</evidence>
<sequence length="245" mass="27294">MRTKVVDFINPSNQTWNLGRLRGCVSEDEVTAISKIPISCTKAEDKRVWSCNRSGKYSVKAGYYQAFKRSVSMLPAKASSSYSPPNSMWIRMWNVPTSPKKSASLCGKLKSWIACKSMKANRNKRWVPPPSSVIKFNCDGAYNFFRSLAAFGVIARDSGGTAQCWRALRIAVATTFETNIPEAIFESDCLEVIKAVTDADSSGPWEVSMMVAEIKKWAANRSWSFVWCCGEQNKVAHCPANFSLN</sequence>
<reference evidence="1" key="1">
    <citation type="submission" date="2022-02" db="EMBL/GenBank/DDBJ databases">
        <title>Plant Genome Project.</title>
        <authorList>
            <person name="Zhang R.-G."/>
        </authorList>
    </citation>
    <scope>NUCLEOTIDE SEQUENCE</scope>
    <source>
        <strain evidence="1">AT1</strain>
    </source>
</reference>
<comment type="caution">
    <text evidence="1">The sequence shown here is derived from an EMBL/GenBank/DDBJ whole genome shotgun (WGS) entry which is preliminary data.</text>
</comment>
<gene>
    <name evidence="1" type="ORF">RHMOL_Rhmol04G0114000</name>
</gene>
<evidence type="ECO:0000313" key="1">
    <source>
        <dbReference type="EMBL" id="KAI8558661.1"/>
    </source>
</evidence>
<dbReference type="EMBL" id="CM046391">
    <property type="protein sequence ID" value="KAI8558661.1"/>
    <property type="molecule type" value="Genomic_DNA"/>
</dbReference>
<protein>
    <submittedName>
        <fullName evidence="1">Uncharacterized protein</fullName>
    </submittedName>
</protein>
<name>A0ACC0P0H4_RHOML</name>
<organism evidence="1 2">
    <name type="scientific">Rhododendron molle</name>
    <name type="common">Chinese azalea</name>
    <name type="synonym">Azalea mollis</name>
    <dbReference type="NCBI Taxonomy" id="49168"/>
    <lineage>
        <taxon>Eukaryota</taxon>
        <taxon>Viridiplantae</taxon>
        <taxon>Streptophyta</taxon>
        <taxon>Embryophyta</taxon>
        <taxon>Tracheophyta</taxon>
        <taxon>Spermatophyta</taxon>
        <taxon>Magnoliopsida</taxon>
        <taxon>eudicotyledons</taxon>
        <taxon>Gunneridae</taxon>
        <taxon>Pentapetalae</taxon>
        <taxon>asterids</taxon>
        <taxon>Ericales</taxon>
        <taxon>Ericaceae</taxon>
        <taxon>Ericoideae</taxon>
        <taxon>Rhodoreae</taxon>
        <taxon>Rhododendron</taxon>
    </lineage>
</organism>